<dbReference type="Proteomes" id="UP000077202">
    <property type="component" value="Unassembled WGS sequence"/>
</dbReference>
<name>A0A176VT28_MARPO</name>
<feature type="region of interest" description="Disordered" evidence="1">
    <location>
        <begin position="138"/>
        <end position="177"/>
    </location>
</feature>
<comment type="caution">
    <text evidence="2">The sequence shown here is derived from an EMBL/GenBank/DDBJ whole genome shotgun (WGS) entry which is preliminary data.</text>
</comment>
<keyword evidence="3" id="KW-1185">Reference proteome</keyword>
<accession>A0A176VT28</accession>
<evidence type="ECO:0000313" key="2">
    <source>
        <dbReference type="EMBL" id="OAE23988.1"/>
    </source>
</evidence>
<sequence>MPDDMDVLDFYRGASTDIQEILILAMAREEYSYWEYDVRTRIITVTCLNDLRLAPDCEEQCLCILLAVLSGLPKKLVVETSYTRNFSCFGQRFGSIEEETTDPVVKNWIRRKMPTDFCVEFVFNPYVVPIPMDLEEDDASTSYRGGAQQQQQQQQETGIFPQEKQPASSTCVGEPCRSGWCQQCVPLARSAMIGSRTRHKASGPGG</sequence>
<evidence type="ECO:0000256" key="1">
    <source>
        <dbReference type="SAM" id="MobiDB-lite"/>
    </source>
</evidence>
<evidence type="ECO:0000313" key="3">
    <source>
        <dbReference type="Proteomes" id="UP000077202"/>
    </source>
</evidence>
<organism evidence="2 3">
    <name type="scientific">Marchantia polymorpha subsp. ruderalis</name>
    <dbReference type="NCBI Taxonomy" id="1480154"/>
    <lineage>
        <taxon>Eukaryota</taxon>
        <taxon>Viridiplantae</taxon>
        <taxon>Streptophyta</taxon>
        <taxon>Embryophyta</taxon>
        <taxon>Marchantiophyta</taxon>
        <taxon>Marchantiopsida</taxon>
        <taxon>Marchantiidae</taxon>
        <taxon>Marchantiales</taxon>
        <taxon>Marchantiaceae</taxon>
        <taxon>Marchantia</taxon>
    </lineage>
</organism>
<dbReference type="EMBL" id="LVLJ01002698">
    <property type="protein sequence ID" value="OAE23988.1"/>
    <property type="molecule type" value="Genomic_DNA"/>
</dbReference>
<reference evidence="2" key="1">
    <citation type="submission" date="2016-03" db="EMBL/GenBank/DDBJ databases">
        <title>Mechanisms controlling the formation of the plant cell surface in tip-growing cells are functionally conserved among land plants.</title>
        <authorList>
            <person name="Honkanen S."/>
            <person name="Jones V.A."/>
            <person name="Morieri G."/>
            <person name="Champion C."/>
            <person name="Hetherington A.J."/>
            <person name="Kelly S."/>
            <person name="Saint-Marcoux D."/>
            <person name="Proust H."/>
            <person name="Prescott H."/>
            <person name="Dolan L."/>
        </authorList>
    </citation>
    <scope>NUCLEOTIDE SEQUENCE [LARGE SCALE GENOMIC DNA]</scope>
    <source>
        <tissue evidence="2">Whole gametophyte</tissue>
    </source>
</reference>
<protein>
    <submittedName>
        <fullName evidence="2">Uncharacterized protein</fullName>
    </submittedName>
</protein>
<proteinExistence type="predicted"/>
<dbReference type="AlphaFoldDB" id="A0A176VT28"/>
<gene>
    <name evidence="2" type="ORF">AXG93_4625s1140</name>
</gene>